<dbReference type="Proteomes" id="UP000095347">
    <property type="component" value="Unassembled WGS sequence"/>
</dbReference>
<keyword evidence="4" id="KW-0464">Manganese</keyword>
<dbReference type="EMBL" id="MCGG01000002">
    <property type="protein sequence ID" value="OEJ69642.1"/>
    <property type="molecule type" value="Genomic_DNA"/>
</dbReference>
<dbReference type="AlphaFoldDB" id="A0A1E5QCC7"/>
<accession>A0A1E5QCC7</accession>
<dbReference type="CDD" id="cd01085">
    <property type="entry name" value="APP"/>
    <property type="match status" value="1"/>
</dbReference>
<evidence type="ECO:0000259" key="5">
    <source>
        <dbReference type="Pfam" id="PF00557"/>
    </source>
</evidence>
<keyword evidence="3" id="KW-0378">Hydrolase</keyword>
<organism evidence="8 9">
    <name type="scientific">Magnetovibrio blakemorei</name>
    <dbReference type="NCBI Taxonomy" id="28181"/>
    <lineage>
        <taxon>Bacteria</taxon>
        <taxon>Pseudomonadati</taxon>
        <taxon>Pseudomonadota</taxon>
        <taxon>Alphaproteobacteria</taxon>
        <taxon>Rhodospirillales</taxon>
        <taxon>Magnetovibrionaceae</taxon>
        <taxon>Magnetovibrio</taxon>
    </lineage>
</organism>
<dbReference type="GO" id="GO:0046872">
    <property type="term" value="F:metal ion binding"/>
    <property type="evidence" value="ECO:0007669"/>
    <property type="project" value="UniProtKB-KW"/>
</dbReference>
<dbReference type="InterPro" id="IPR036005">
    <property type="entry name" value="Creatinase/aminopeptidase-like"/>
</dbReference>
<dbReference type="FunFam" id="3.90.230.10:FF:000007">
    <property type="entry name" value="Xaa-Pro aminopeptidase P"/>
    <property type="match status" value="1"/>
</dbReference>
<evidence type="ECO:0000313" key="8">
    <source>
        <dbReference type="EMBL" id="OEJ69642.1"/>
    </source>
</evidence>
<comment type="similarity">
    <text evidence="1">Belongs to the peptidase M24B family.</text>
</comment>
<keyword evidence="9" id="KW-1185">Reference proteome</keyword>
<evidence type="ECO:0000259" key="7">
    <source>
        <dbReference type="Pfam" id="PF16188"/>
    </source>
</evidence>
<evidence type="ECO:0000256" key="2">
    <source>
        <dbReference type="ARBA" id="ARBA00022723"/>
    </source>
</evidence>
<proteinExistence type="inferred from homology"/>
<dbReference type="InterPro" id="IPR000587">
    <property type="entry name" value="Creatinase_N"/>
</dbReference>
<dbReference type="SUPFAM" id="SSF53092">
    <property type="entry name" value="Creatinase/prolidase N-terminal domain"/>
    <property type="match status" value="1"/>
</dbReference>
<protein>
    <submittedName>
        <fullName evidence="8">X-Pro aminopeptidase</fullName>
    </submittedName>
</protein>
<comment type="caution">
    <text evidence="8">The sequence shown here is derived from an EMBL/GenBank/DDBJ whole genome shotgun (WGS) entry which is preliminary data.</text>
</comment>
<dbReference type="RefSeq" id="WP_069956359.1">
    <property type="nucleotide sequence ID" value="NZ_MCGG01000002.1"/>
</dbReference>
<dbReference type="InterPro" id="IPR033740">
    <property type="entry name" value="Pept_M24B"/>
</dbReference>
<evidence type="ECO:0000256" key="3">
    <source>
        <dbReference type="ARBA" id="ARBA00022801"/>
    </source>
</evidence>
<feature type="domain" description="Peptidase M24" evidence="5">
    <location>
        <begin position="312"/>
        <end position="525"/>
    </location>
</feature>
<dbReference type="GO" id="GO:0070006">
    <property type="term" value="F:metalloaminopeptidase activity"/>
    <property type="evidence" value="ECO:0007669"/>
    <property type="project" value="InterPro"/>
</dbReference>
<keyword evidence="2" id="KW-0479">Metal-binding</keyword>
<dbReference type="GO" id="GO:0005737">
    <property type="term" value="C:cytoplasm"/>
    <property type="evidence" value="ECO:0007669"/>
    <property type="project" value="UniProtKB-ARBA"/>
</dbReference>
<dbReference type="InterPro" id="IPR000994">
    <property type="entry name" value="Pept_M24"/>
</dbReference>
<dbReference type="InterPro" id="IPR050422">
    <property type="entry name" value="X-Pro_aminopeptidase_P"/>
</dbReference>
<evidence type="ECO:0000313" key="9">
    <source>
        <dbReference type="Proteomes" id="UP000095347"/>
    </source>
</evidence>
<dbReference type="InterPro" id="IPR032416">
    <property type="entry name" value="Peptidase_M24_C"/>
</dbReference>
<name>A0A1E5QCC7_9PROT</name>
<dbReference type="Pfam" id="PF00557">
    <property type="entry name" value="Peptidase_M24"/>
    <property type="match status" value="1"/>
</dbReference>
<feature type="domain" description="Peptidase M24 C-terminal" evidence="7">
    <location>
        <begin position="537"/>
        <end position="596"/>
    </location>
</feature>
<dbReference type="SUPFAM" id="SSF55920">
    <property type="entry name" value="Creatinase/aminopeptidase"/>
    <property type="match status" value="1"/>
</dbReference>
<keyword evidence="8" id="KW-0031">Aminopeptidase</keyword>
<dbReference type="Gene3D" id="3.40.350.10">
    <property type="entry name" value="Creatinase/prolidase N-terminal domain"/>
    <property type="match status" value="2"/>
</dbReference>
<feature type="domain" description="Creatinase N-terminal" evidence="6">
    <location>
        <begin position="10"/>
        <end position="139"/>
    </location>
</feature>
<dbReference type="InterPro" id="IPR029149">
    <property type="entry name" value="Creatin/AminoP/Spt16_N"/>
</dbReference>
<dbReference type="Pfam" id="PF16188">
    <property type="entry name" value="Peptidase_M24_C"/>
    <property type="match status" value="1"/>
</dbReference>
<evidence type="ECO:0000256" key="1">
    <source>
        <dbReference type="ARBA" id="ARBA00008766"/>
    </source>
</evidence>
<dbReference type="Pfam" id="PF16189">
    <property type="entry name" value="Creatinase_N_2"/>
    <property type="match status" value="1"/>
</dbReference>
<dbReference type="Pfam" id="PF01321">
    <property type="entry name" value="Creatinase_N"/>
    <property type="match status" value="1"/>
</dbReference>
<dbReference type="STRING" id="28181.BEN30_02045"/>
<sequence>MSISYDPTLIAKLRGQLQADGLQGFLVPHADAHQSEYLPPSAERLARLSGFTGSAGQAVVLADAAALFVDGRYTLQAPEQVDTQIFSVHAIATTPPEAWLRTHLKAGDRIGYDPWLHTVAQLEPFEDLCTELDAHLVSVDTNPIDTLWPDRPAAPFSRVEALAPPFAPLSAKAKRGLIAKDLKAAGVDVAVITAGDSLAWAFNIRADDVPFTPLVLAYALLTADEKATLFIDPARLDENLRTHLGPDVQVLDSSQLGAMLDALGQGKKAVRIAPRGTPAWIVKRLTQAGARLIPGSDPCQLPKAKKTPAEVEGIKRAHVRDGRALVQFLAWLSEHAPMGGVTELSAAAKLDGLRAQNEHFRGLSFPTISGSGPNGAIVHYGVTEKSNRTLKSGELYLVDSGAQYLDGTTDVTRTVAIGKPSAEMRDRFTRVLKGHIAISSQRFPVGTRGQELDVLARQALWDAGLDYAHGTGHGVGTYLGVHEGPQGISKRGQGEELVAGMVVSNEPGYYKAGAYGIRIENLITVVNVPAPKGGELQMLGFEPLTLAPIDKTLIDTNLLSQTERAWINAYHAQVTEQLAPGLDASTCKWLEQQTSEL</sequence>
<evidence type="ECO:0000259" key="6">
    <source>
        <dbReference type="Pfam" id="PF01321"/>
    </source>
</evidence>
<dbReference type="PANTHER" id="PTHR43763:SF6">
    <property type="entry name" value="XAA-PRO AMINOPEPTIDASE 1"/>
    <property type="match status" value="1"/>
</dbReference>
<reference evidence="9" key="1">
    <citation type="submission" date="2016-07" db="EMBL/GenBank/DDBJ databases">
        <authorList>
            <person name="Florea S."/>
            <person name="Webb J.S."/>
            <person name="Jaromczyk J."/>
            <person name="Schardl C.L."/>
        </authorList>
    </citation>
    <scope>NUCLEOTIDE SEQUENCE [LARGE SCALE GENOMIC DNA]</scope>
    <source>
        <strain evidence="9">MV-1</strain>
    </source>
</reference>
<dbReference type="Gene3D" id="3.90.230.10">
    <property type="entry name" value="Creatinase/methionine aminopeptidase superfamily"/>
    <property type="match status" value="1"/>
</dbReference>
<keyword evidence="8" id="KW-0645">Protease</keyword>
<evidence type="ECO:0000256" key="4">
    <source>
        <dbReference type="ARBA" id="ARBA00023211"/>
    </source>
</evidence>
<dbReference type="OrthoDB" id="9806388at2"/>
<dbReference type="PANTHER" id="PTHR43763">
    <property type="entry name" value="XAA-PRO AMINOPEPTIDASE 1"/>
    <property type="match status" value="1"/>
</dbReference>
<gene>
    <name evidence="8" type="ORF">BEN30_02045</name>
</gene>